<dbReference type="InterPro" id="IPR013846">
    <property type="entry name" value="mRNA_cap_enzyme_C"/>
</dbReference>
<keyword evidence="6" id="KW-0547">Nucleotide-binding</keyword>
<dbReference type="InterPro" id="IPR051029">
    <property type="entry name" value="mRNA_Capping_Enz/RNA_Phosphat"/>
</dbReference>
<evidence type="ECO:0000256" key="9">
    <source>
        <dbReference type="ARBA" id="ARBA00023242"/>
    </source>
</evidence>
<evidence type="ECO:0000256" key="2">
    <source>
        <dbReference type="ARBA" id="ARBA00012475"/>
    </source>
</evidence>
<evidence type="ECO:0000259" key="13">
    <source>
        <dbReference type="Pfam" id="PF03919"/>
    </source>
</evidence>
<organism evidence="14 15">
    <name type="scientific">Daphnia sinensis</name>
    <dbReference type="NCBI Taxonomy" id="1820382"/>
    <lineage>
        <taxon>Eukaryota</taxon>
        <taxon>Metazoa</taxon>
        <taxon>Ecdysozoa</taxon>
        <taxon>Arthropoda</taxon>
        <taxon>Crustacea</taxon>
        <taxon>Branchiopoda</taxon>
        <taxon>Diplostraca</taxon>
        <taxon>Cladocera</taxon>
        <taxon>Anomopoda</taxon>
        <taxon>Daphniidae</taxon>
        <taxon>Daphnia</taxon>
        <taxon>Daphnia similis group</taxon>
    </lineage>
</organism>
<dbReference type="SUPFAM" id="SSF56091">
    <property type="entry name" value="DNA ligase/mRNA capping enzyme, catalytic domain"/>
    <property type="match status" value="1"/>
</dbReference>
<evidence type="ECO:0000313" key="14">
    <source>
        <dbReference type="EMBL" id="KAI9556337.1"/>
    </source>
</evidence>
<dbReference type="Pfam" id="PF01331">
    <property type="entry name" value="mRNA_cap_enzyme"/>
    <property type="match status" value="1"/>
</dbReference>
<reference evidence="14 15" key="1">
    <citation type="submission" date="2022-05" db="EMBL/GenBank/DDBJ databases">
        <title>A multi-omics perspective on studying reproductive biology in Daphnia sinensis.</title>
        <authorList>
            <person name="Jia J."/>
        </authorList>
    </citation>
    <scope>NUCLEOTIDE SEQUENCE [LARGE SCALE GENOMIC DNA]</scope>
    <source>
        <strain evidence="14 15">WSL</strain>
    </source>
</reference>
<dbReference type="AlphaFoldDB" id="A0AAD5PR79"/>
<dbReference type="Gene3D" id="3.30.470.30">
    <property type="entry name" value="DNA ligase/mRNA capping enzyme"/>
    <property type="match status" value="1"/>
</dbReference>
<keyword evidence="9" id="KW-0539">Nucleus</keyword>
<dbReference type="PANTHER" id="PTHR10367:SF17">
    <property type="entry name" value="MRNA-CAPPING ENZYME"/>
    <property type="match status" value="1"/>
</dbReference>
<dbReference type="GO" id="GO:0005525">
    <property type="term" value="F:GTP binding"/>
    <property type="evidence" value="ECO:0007669"/>
    <property type="project" value="UniProtKB-KW"/>
</dbReference>
<dbReference type="GO" id="GO:0006370">
    <property type="term" value="P:7-methylguanosine mRNA capping"/>
    <property type="evidence" value="ECO:0007669"/>
    <property type="project" value="UniProtKB-KW"/>
</dbReference>
<sequence length="393" mass="45874">MERRRKSGNSNQSSNWRSRENSTDYRPQRSRKARSMFTRIDPNTKFFEGKDVDGIHLLTDFDQVRELQVRLGHFCKGPEDFFPSYWPVSLSAKNIHKVTSNPYVVIPKPSGPRFLLYVDSQGKMFLENLTQHIFYVDEDHAVKMRSLDGQSTKDTVLDGAFCREKLNQDNCNGNDDIPGKLMFVIRDAIRCNGVDLTAMVFPERIDYVKEEIINPRLNALKNSEVYNEKEAFSLDIVEYVEANQTESYLCDGFEERYKYRMRSFIFFPRHKGYVSGSNFSVFQWADNDPQLCSFRVKIPKRTEEPKEAELHVGGPNRTEVKWETIPLTDEIRNLDGRIVGCRYEDHHWAFVKERPDRIHPNGRRTLSRKISAQKNPVSREFLVTTMSKCRGLD</sequence>
<keyword evidence="5" id="KW-0548">Nucleotidyltransferase</keyword>
<keyword evidence="4" id="KW-0808">Transferase</keyword>
<comment type="catalytic activity">
    <reaction evidence="10">
        <text>a 5'-end diphospho-ribonucleoside in mRNA + GTP + H(+) = a 5'-end (5'-triphosphoguanosine)-ribonucleoside in mRNA + diphosphate</text>
        <dbReference type="Rhea" id="RHEA:67012"/>
        <dbReference type="Rhea" id="RHEA-COMP:17165"/>
        <dbReference type="Rhea" id="RHEA-COMP:17166"/>
        <dbReference type="ChEBI" id="CHEBI:15378"/>
        <dbReference type="ChEBI" id="CHEBI:33019"/>
        <dbReference type="ChEBI" id="CHEBI:37565"/>
        <dbReference type="ChEBI" id="CHEBI:167616"/>
        <dbReference type="ChEBI" id="CHEBI:167617"/>
        <dbReference type="EC" id="2.7.7.50"/>
    </reaction>
    <physiologicalReaction direction="left-to-right" evidence="10">
        <dbReference type="Rhea" id="RHEA:67013"/>
    </physiologicalReaction>
</comment>
<gene>
    <name evidence="14" type="ORF">GHT06_018911</name>
</gene>
<evidence type="ECO:0000256" key="7">
    <source>
        <dbReference type="ARBA" id="ARBA00023042"/>
    </source>
</evidence>
<feature type="region of interest" description="Disordered" evidence="11">
    <location>
        <begin position="1"/>
        <end position="34"/>
    </location>
</feature>
<dbReference type="PANTHER" id="PTHR10367">
    <property type="entry name" value="MRNA-CAPPING ENZYME"/>
    <property type="match status" value="1"/>
</dbReference>
<dbReference type="GO" id="GO:0005634">
    <property type="term" value="C:nucleus"/>
    <property type="evidence" value="ECO:0007669"/>
    <property type="project" value="UniProtKB-SubCell"/>
</dbReference>
<dbReference type="Gene3D" id="2.40.50.140">
    <property type="entry name" value="Nucleic acid-binding proteins"/>
    <property type="match status" value="1"/>
</dbReference>
<protein>
    <recommendedName>
        <fullName evidence="2">mRNA guanylyltransferase</fullName>
        <ecNumber evidence="2">2.7.7.50</ecNumber>
    </recommendedName>
</protein>
<dbReference type="Gene3D" id="3.30.1490.430">
    <property type="match status" value="1"/>
</dbReference>
<dbReference type="GO" id="GO:0005524">
    <property type="term" value="F:ATP binding"/>
    <property type="evidence" value="ECO:0007669"/>
    <property type="project" value="InterPro"/>
</dbReference>
<evidence type="ECO:0000256" key="1">
    <source>
        <dbReference type="ARBA" id="ARBA00004123"/>
    </source>
</evidence>
<evidence type="ECO:0000256" key="8">
    <source>
        <dbReference type="ARBA" id="ARBA00023134"/>
    </source>
</evidence>
<evidence type="ECO:0000256" key="6">
    <source>
        <dbReference type="ARBA" id="ARBA00022741"/>
    </source>
</evidence>
<dbReference type="EMBL" id="WJBH02000007">
    <property type="protein sequence ID" value="KAI9556337.1"/>
    <property type="molecule type" value="Genomic_DNA"/>
</dbReference>
<accession>A0AAD5PR79</accession>
<evidence type="ECO:0000256" key="5">
    <source>
        <dbReference type="ARBA" id="ARBA00022695"/>
    </source>
</evidence>
<comment type="caution">
    <text evidence="14">The sequence shown here is derived from an EMBL/GenBank/DDBJ whole genome shotgun (WGS) entry which is preliminary data.</text>
</comment>
<name>A0AAD5PR79_9CRUS</name>
<feature type="domain" description="mRNA capping enzyme C-terminal" evidence="13">
    <location>
        <begin position="306"/>
        <end position="382"/>
    </location>
</feature>
<dbReference type="EC" id="2.7.7.50" evidence="2"/>
<dbReference type="Pfam" id="PF03919">
    <property type="entry name" value="mRNA_cap_C"/>
    <property type="match status" value="1"/>
</dbReference>
<dbReference type="SUPFAM" id="SSF50249">
    <property type="entry name" value="Nucleic acid-binding proteins"/>
    <property type="match status" value="1"/>
</dbReference>
<dbReference type="InterPro" id="IPR012340">
    <property type="entry name" value="NA-bd_OB-fold"/>
</dbReference>
<dbReference type="InterPro" id="IPR001339">
    <property type="entry name" value="mRNA_cap_enzyme_adenylation"/>
</dbReference>
<keyword evidence="15" id="KW-1185">Reference proteome</keyword>
<keyword evidence="8" id="KW-0342">GTP-binding</keyword>
<evidence type="ECO:0000313" key="15">
    <source>
        <dbReference type="Proteomes" id="UP000820818"/>
    </source>
</evidence>
<evidence type="ECO:0000256" key="11">
    <source>
        <dbReference type="SAM" id="MobiDB-lite"/>
    </source>
</evidence>
<feature type="domain" description="mRNA capping enzyme adenylation" evidence="12">
    <location>
        <begin position="87"/>
        <end position="284"/>
    </location>
</feature>
<dbReference type="Proteomes" id="UP000820818">
    <property type="component" value="Linkage Group LG7"/>
</dbReference>
<comment type="subcellular location">
    <subcellularLocation>
        <location evidence="1">Nucleus</location>
    </subcellularLocation>
</comment>
<feature type="compositionally biased region" description="Basic and acidic residues" evidence="11">
    <location>
        <begin position="17"/>
        <end position="27"/>
    </location>
</feature>
<evidence type="ECO:0000256" key="4">
    <source>
        <dbReference type="ARBA" id="ARBA00022679"/>
    </source>
</evidence>
<keyword evidence="3" id="KW-0507">mRNA processing</keyword>
<keyword evidence="7" id="KW-0506">mRNA capping</keyword>
<dbReference type="GO" id="GO:0004484">
    <property type="term" value="F:mRNA guanylyltransferase activity"/>
    <property type="evidence" value="ECO:0007669"/>
    <property type="project" value="UniProtKB-EC"/>
</dbReference>
<evidence type="ECO:0000259" key="12">
    <source>
        <dbReference type="Pfam" id="PF01331"/>
    </source>
</evidence>
<evidence type="ECO:0000256" key="10">
    <source>
        <dbReference type="ARBA" id="ARBA00044624"/>
    </source>
</evidence>
<proteinExistence type="predicted"/>
<evidence type="ECO:0000256" key="3">
    <source>
        <dbReference type="ARBA" id="ARBA00022664"/>
    </source>
</evidence>